<dbReference type="InterPro" id="IPR007526">
    <property type="entry name" value="SWIRM"/>
</dbReference>
<organism evidence="6 7">
    <name type="scientific">Paramecium sonneborni</name>
    <dbReference type="NCBI Taxonomy" id="65129"/>
    <lineage>
        <taxon>Eukaryota</taxon>
        <taxon>Sar</taxon>
        <taxon>Alveolata</taxon>
        <taxon>Ciliophora</taxon>
        <taxon>Intramacronucleata</taxon>
        <taxon>Oligohymenophorea</taxon>
        <taxon>Peniculida</taxon>
        <taxon>Parameciidae</taxon>
        <taxon>Paramecium</taxon>
    </lineage>
</organism>
<dbReference type="GO" id="GO:0005634">
    <property type="term" value="C:nucleus"/>
    <property type="evidence" value="ECO:0007669"/>
    <property type="project" value="UniProtKB-ARBA"/>
</dbReference>
<dbReference type="InterPro" id="IPR032451">
    <property type="entry name" value="SMARCC_C"/>
</dbReference>
<dbReference type="OrthoDB" id="118550at2759"/>
<dbReference type="Pfam" id="PF16495">
    <property type="entry name" value="SWIRM-assoc_1"/>
    <property type="match status" value="1"/>
</dbReference>
<evidence type="ECO:0000259" key="5">
    <source>
        <dbReference type="PROSITE" id="PS50934"/>
    </source>
</evidence>
<evidence type="ECO:0000256" key="2">
    <source>
        <dbReference type="ARBA" id="ARBA00023163"/>
    </source>
</evidence>
<gene>
    <name evidence="6" type="ORF">PSON_ATCC_30995.1.T0450158</name>
</gene>
<protein>
    <recommendedName>
        <fullName evidence="5">SWIRM domain-containing protein</fullName>
    </recommendedName>
</protein>
<dbReference type="Proteomes" id="UP000692954">
    <property type="component" value="Unassembled WGS sequence"/>
</dbReference>
<keyword evidence="3" id="KW-0539">Nucleus</keyword>
<keyword evidence="4" id="KW-0175">Coiled coil</keyword>
<feature type="coiled-coil region" evidence="4">
    <location>
        <begin position="484"/>
        <end position="589"/>
    </location>
</feature>
<dbReference type="PROSITE" id="PS50934">
    <property type="entry name" value="SWIRM"/>
    <property type="match status" value="1"/>
</dbReference>
<keyword evidence="7" id="KW-1185">Reference proteome</keyword>
<keyword evidence="2" id="KW-0804">Transcription</keyword>
<sequence>MNQKKMPQVKVTLKKVTNGFIVHDADTTVRIPKSIVQQTPPQSNTQIKNKTQIIPLSSQPQIPQQQIQINPTILSPQQSFLYPQLNPGIQSTIQVQQPKQSIIYASPQSTYKPIIQQTLINQSLIPQNFEILPPDPFVTKKRSFDIIVPSCTSWFRIDKIHSIEKQNFQEYFNQENKYKTPLLYKKHRNFIINLYYNTPNIYLTTTACRRQLAADACTIVRIHGFLNHWGIINSQVDSDQYSNKILPQPAIPDNLFHELFQSKNNSQQFQLSEQQIIDSVRALSLKLRPICDSCQMKCNLVWYQQKPIKDVKEIILCIKCYGNNHFPNILCAEDFFRTDIEEKLKNINIQIDQTEQLDSQLSDKELCDMLTYIQENSEISWDKITEFLNENRKTKLDVVQVLINFLMHPLKKQSSMIRSLEGQEQLQKWTIYDLASKIASEEPQIFSDSSNLYAYHISIFHKHFNQVEESKQPNGEILCNGSPHKELFQQQTNLQNSLNDLDKNLIAHFKEDSIKKAESEIVKEESKLNQCINAIINIQMEKIQQKIAFLEEYEKIVLNEKNTLELQQKQTLAERLIVVQQKLQMYNEENNQ</sequence>
<keyword evidence="1" id="KW-0805">Transcription regulation</keyword>
<dbReference type="Pfam" id="PF04433">
    <property type="entry name" value="SWIRM"/>
    <property type="match status" value="1"/>
</dbReference>
<evidence type="ECO:0000313" key="7">
    <source>
        <dbReference type="Proteomes" id="UP000692954"/>
    </source>
</evidence>
<accession>A0A8S1MV32</accession>
<name>A0A8S1MV32_9CILI</name>
<reference evidence="6" key="1">
    <citation type="submission" date="2021-01" db="EMBL/GenBank/DDBJ databases">
        <authorList>
            <consortium name="Genoscope - CEA"/>
            <person name="William W."/>
        </authorList>
    </citation>
    <scope>NUCLEOTIDE SEQUENCE</scope>
</reference>
<comment type="caution">
    <text evidence="6">The sequence shown here is derived from an EMBL/GenBank/DDBJ whole genome shotgun (WGS) entry which is preliminary data.</text>
</comment>
<feature type="domain" description="SWIRM" evidence="5">
    <location>
        <begin position="146"/>
        <end position="243"/>
    </location>
</feature>
<dbReference type="AlphaFoldDB" id="A0A8S1MV32"/>
<proteinExistence type="predicted"/>
<dbReference type="EMBL" id="CAJJDN010000045">
    <property type="protein sequence ID" value="CAD8083579.1"/>
    <property type="molecule type" value="Genomic_DNA"/>
</dbReference>
<evidence type="ECO:0000256" key="3">
    <source>
        <dbReference type="ARBA" id="ARBA00023242"/>
    </source>
</evidence>
<dbReference type="FunFam" id="1.10.10.10:FF:000020">
    <property type="entry name" value="SWI/SNF complex subunit SMARCC2 isoform c"/>
    <property type="match status" value="1"/>
</dbReference>
<evidence type="ECO:0000256" key="1">
    <source>
        <dbReference type="ARBA" id="ARBA00023015"/>
    </source>
</evidence>
<evidence type="ECO:0000256" key="4">
    <source>
        <dbReference type="SAM" id="Coils"/>
    </source>
</evidence>
<evidence type="ECO:0000313" key="6">
    <source>
        <dbReference type="EMBL" id="CAD8083579.1"/>
    </source>
</evidence>